<reference evidence="2 3" key="1">
    <citation type="journal article" date="2020" name="Nat. Food">
        <title>A phased Vanilla planifolia genome enables genetic improvement of flavour and production.</title>
        <authorList>
            <person name="Hasing T."/>
            <person name="Tang H."/>
            <person name="Brym M."/>
            <person name="Khazi F."/>
            <person name="Huang T."/>
            <person name="Chambers A.H."/>
        </authorList>
    </citation>
    <scope>NUCLEOTIDE SEQUENCE [LARGE SCALE GENOMIC DNA]</scope>
    <source>
        <tissue evidence="2">Leaf</tissue>
    </source>
</reference>
<dbReference type="EMBL" id="JADCNM010000008">
    <property type="protein sequence ID" value="KAG0471901.1"/>
    <property type="molecule type" value="Genomic_DNA"/>
</dbReference>
<dbReference type="Proteomes" id="UP000639772">
    <property type="component" value="Unassembled WGS sequence"/>
</dbReference>
<accession>A0A835QJ67</accession>
<dbReference type="Pfam" id="PF01535">
    <property type="entry name" value="PPR"/>
    <property type="match status" value="2"/>
</dbReference>
<dbReference type="PANTHER" id="PTHR24015">
    <property type="entry name" value="OS07G0578800 PROTEIN-RELATED"/>
    <property type="match status" value="1"/>
</dbReference>
<keyword evidence="1" id="KW-0677">Repeat</keyword>
<dbReference type="GO" id="GO:0003723">
    <property type="term" value="F:RNA binding"/>
    <property type="evidence" value="ECO:0007669"/>
    <property type="project" value="InterPro"/>
</dbReference>
<protein>
    <recommendedName>
        <fullName evidence="4">Pentatricopeptide repeat-containing protein</fullName>
    </recommendedName>
</protein>
<dbReference type="InterPro" id="IPR046960">
    <property type="entry name" value="PPR_At4g14850-like_plant"/>
</dbReference>
<evidence type="ECO:0000256" key="1">
    <source>
        <dbReference type="ARBA" id="ARBA00022737"/>
    </source>
</evidence>
<dbReference type="AlphaFoldDB" id="A0A835QJ67"/>
<evidence type="ECO:0008006" key="4">
    <source>
        <dbReference type="Google" id="ProtNLM"/>
    </source>
</evidence>
<sequence length="402" mass="44427">MSNVKQLPPPSPIIISQRRRRFRHTEDRPSTLRRLSLGCRSQTQTHQSLPPLIQKPQLCIPTPPEIITSPTTSEPSPASTEGRKWRHSLAKASDILRLMDGLRLPLDAKCYVSLLQDCASSGDLLGGAAVHSHIRFRYPGGSSILRRPEGLGIANRLLHMYASCGEAEAALEVFDQMTLRDSTSRIITIAALSESRRDMEALQLFVKMHSGSGDWWAADPIGFVVVLRACGRAGELGLAKQLHGMAIKLIKRDSFAEYSSSLIRLYAKLGCPDASLQLMVVSPPSHGEETALACIATAYSKSGCFRKALWVFREIGRRGIRKGKQKTEWNCRKMFASILVACGAANSGKDGYEGGRQIHSLALKIALDGDPSVMCCLFEFYSKHGLLQEARKAFRFGREHQR</sequence>
<evidence type="ECO:0000313" key="2">
    <source>
        <dbReference type="EMBL" id="KAG0471901.1"/>
    </source>
</evidence>
<dbReference type="OrthoDB" id="1893323at2759"/>
<dbReference type="InterPro" id="IPR011990">
    <property type="entry name" value="TPR-like_helical_dom_sf"/>
</dbReference>
<gene>
    <name evidence="2" type="ORF">HPP92_016447</name>
</gene>
<dbReference type="GO" id="GO:0009451">
    <property type="term" value="P:RNA modification"/>
    <property type="evidence" value="ECO:0007669"/>
    <property type="project" value="InterPro"/>
</dbReference>
<organism evidence="2 3">
    <name type="scientific">Vanilla planifolia</name>
    <name type="common">Vanilla</name>
    <dbReference type="NCBI Taxonomy" id="51239"/>
    <lineage>
        <taxon>Eukaryota</taxon>
        <taxon>Viridiplantae</taxon>
        <taxon>Streptophyta</taxon>
        <taxon>Embryophyta</taxon>
        <taxon>Tracheophyta</taxon>
        <taxon>Spermatophyta</taxon>
        <taxon>Magnoliopsida</taxon>
        <taxon>Liliopsida</taxon>
        <taxon>Asparagales</taxon>
        <taxon>Orchidaceae</taxon>
        <taxon>Vanilloideae</taxon>
        <taxon>Vanilleae</taxon>
        <taxon>Vanilla</taxon>
    </lineage>
</organism>
<dbReference type="InterPro" id="IPR002885">
    <property type="entry name" value="PPR_rpt"/>
</dbReference>
<name>A0A835QJ67_VANPL</name>
<dbReference type="Gene3D" id="1.25.40.10">
    <property type="entry name" value="Tetratricopeptide repeat domain"/>
    <property type="match status" value="2"/>
</dbReference>
<evidence type="ECO:0000313" key="3">
    <source>
        <dbReference type="Proteomes" id="UP000639772"/>
    </source>
</evidence>
<comment type="caution">
    <text evidence="2">The sequence shown here is derived from an EMBL/GenBank/DDBJ whole genome shotgun (WGS) entry which is preliminary data.</text>
</comment>
<proteinExistence type="predicted"/>